<keyword evidence="2" id="KW-1185">Reference proteome</keyword>
<reference evidence="1 2" key="1">
    <citation type="submission" date="2021-01" db="EMBL/GenBank/DDBJ databases">
        <title>Whole genome shotgun sequence of Actinoplanes couchii NBRC 106145.</title>
        <authorList>
            <person name="Komaki H."/>
            <person name="Tamura T."/>
        </authorList>
    </citation>
    <scope>NUCLEOTIDE SEQUENCE [LARGE SCALE GENOMIC DNA]</scope>
    <source>
        <strain evidence="1 2">NBRC 106145</strain>
    </source>
</reference>
<dbReference type="Proteomes" id="UP000612282">
    <property type="component" value="Unassembled WGS sequence"/>
</dbReference>
<dbReference type="EMBL" id="BOMG01000023">
    <property type="protein sequence ID" value="GID52677.1"/>
    <property type="molecule type" value="Genomic_DNA"/>
</dbReference>
<evidence type="ECO:0000313" key="2">
    <source>
        <dbReference type="Proteomes" id="UP000612282"/>
    </source>
</evidence>
<name>A0ABQ3X2D5_9ACTN</name>
<sequence length="77" mass="8626">MVADHVPELVEGWRTLSLWEQQGHPGVRRWNGLVDRLNRLAEAAVHDPDQVRAGQPRAVNQRVAIAVWMLKPSSVGP</sequence>
<comment type="caution">
    <text evidence="1">The sequence shown here is derived from an EMBL/GenBank/DDBJ whole genome shotgun (WGS) entry which is preliminary data.</text>
</comment>
<organism evidence="1 2">
    <name type="scientific">Actinoplanes couchii</name>
    <dbReference type="NCBI Taxonomy" id="403638"/>
    <lineage>
        <taxon>Bacteria</taxon>
        <taxon>Bacillati</taxon>
        <taxon>Actinomycetota</taxon>
        <taxon>Actinomycetes</taxon>
        <taxon>Micromonosporales</taxon>
        <taxon>Micromonosporaceae</taxon>
        <taxon>Actinoplanes</taxon>
    </lineage>
</organism>
<accession>A0ABQ3X2D5</accession>
<evidence type="ECO:0008006" key="3">
    <source>
        <dbReference type="Google" id="ProtNLM"/>
    </source>
</evidence>
<proteinExistence type="predicted"/>
<protein>
    <recommendedName>
        <fullName evidence="3">Transposase</fullName>
    </recommendedName>
</protein>
<gene>
    <name evidence="1" type="ORF">Aco03nite_010810</name>
</gene>
<evidence type="ECO:0000313" key="1">
    <source>
        <dbReference type="EMBL" id="GID52677.1"/>
    </source>
</evidence>